<dbReference type="InterPro" id="IPR000232">
    <property type="entry name" value="HSF_DNA-bd"/>
</dbReference>
<evidence type="ECO:0000256" key="3">
    <source>
        <dbReference type="SAM" id="Coils"/>
    </source>
</evidence>
<keyword evidence="7" id="KW-1185">Reference proteome</keyword>
<dbReference type="Proteomes" id="UP000688137">
    <property type="component" value="Unassembled WGS sequence"/>
</dbReference>
<proteinExistence type="inferred from homology"/>
<feature type="region of interest" description="Disordered" evidence="4">
    <location>
        <begin position="336"/>
        <end position="356"/>
    </location>
</feature>
<comment type="caution">
    <text evidence="6">The sequence shown here is derived from an EMBL/GenBank/DDBJ whole genome shotgun (WGS) entry which is preliminary data.</text>
</comment>
<dbReference type="OMA" id="FIVMNPK"/>
<gene>
    <name evidence="6" type="ORF">PPRIM_AZ9-3.1.T0650187</name>
</gene>
<sequence length="369" mass="44431">MYYCFKKQFLILSYCLFLYYSFIGREILKLPRTHHQNVQINFSQRKGQERLIIEWLLLIYFQNIINKIQKEKYLEFLMTNQQGPFSTPAFIIKLYDMLDEQSTPQFQTIIKWSDDGEYFIVMNPKEMETQILPQYFKHNHYQSFLRQLNMYEFQKARNSENNEIFTHPNFKKGNKKQLSQIKRNPIKQKVLLKKEKKKVKAESNEAEFEQQMEQELTFLKQRQLQFENDFKAISEQNQVIMEQHNSIWSQLSLSRQSLDTKIDRLSYLLSFFLKQQDTNIKDNNGQDLFKANVKTELELPQSQTQQMESLSPILRMMQSQLNYSLKKNLSTFSPNQLNSPLPIRSQQENQDSQYSNLSPYYQKSFQDYM</sequence>
<dbReference type="PANTHER" id="PTHR10015">
    <property type="entry name" value="HEAT SHOCK TRANSCRIPTION FACTOR"/>
    <property type="match status" value="1"/>
</dbReference>
<evidence type="ECO:0000313" key="7">
    <source>
        <dbReference type="Proteomes" id="UP000688137"/>
    </source>
</evidence>
<reference evidence="6" key="1">
    <citation type="submission" date="2021-01" db="EMBL/GenBank/DDBJ databases">
        <authorList>
            <consortium name="Genoscope - CEA"/>
            <person name="William W."/>
        </authorList>
    </citation>
    <scope>NUCLEOTIDE SEQUENCE</scope>
</reference>
<accession>A0A8S1MP74</accession>
<evidence type="ECO:0000256" key="4">
    <source>
        <dbReference type="SAM" id="MobiDB-lite"/>
    </source>
</evidence>
<dbReference type="GO" id="GO:0043565">
    <property type="term" value="F:sequence-specific DNA binding"/>
    <property type="evidence" value="ECO:0007669"/>
    <property type="project" value="InterPro"/>
</dbReference>
<dbReference type="Pfam" id="PF00447">
    <property type="entry name" value="HSF_DNA-bind"/>
    <property type="match status" value="1"/>
</dbReference>
<keyword evidence="3" id="KW-0175">Coiled coil</keyword>
<name>A0A8S1MP74_PARPR</name>
<dbReference type="AlphaFoldDB" id="A0A8S1MP74"/>
<evidence type="ECO:0000259" key="5">
    <source>
        <dbReference type="SMART" id="SM00415"/>
    </source>
</evidence>
<comment type="similarity">
    <text evidence="2">Belongs to the HSF family.</text>
</comment>
<dbReference type="EMBL" id="CAJJDM010000067">
    <property type="protein sequence ID" value="CAD8081359.1"/>
    <property type="molecule type" value="Genomic_DNA"/>
</dbReference>
<dbReference type="PANTHER" id="PTHR10015:SF206">
    <property type="entry name" value="HSF-TYPE DNA-BINDING DOMAIN-CONTAINING PROTEIN"/>
    <property type="match status" value="1"/>
</dbReference>
<feature type="domain" description="HSF-type DNA-binding" evidence="5">
    <location>
        <begin position="86"/>
        <end position="184"/>
    </location>
</feature>
<dbReference type="SMART" id="SM00415">
    <property type="entry name" value="HSF"/>
    <property type="match status" value="1"/>
</dbReference>
<dbReference type="FunFam" id="1.10.10.10:FF:000592">
    <property type="entry name" value="Uncharacterized protein"/>
    <property type="match status" value="1"/>
</dbReference>
<keyword evidence="1" id="KW-0238">DNA-binding</keyword>
<organism evidence="6 7">
    <name type="scientific">Paramecium primaurelia</name>
    <dbReference type="NCBI Taxonomy" id="5886"/>
    <lineage>
        <taxon>Eukaryota</taxon>
        <taxon>Sar</taxon>
        <taxon>Alveolata</taxon>
        <taxon>Ciliophora</taxon>
        <taxon>Intramacronucleata</taxon>
        <taxon>Oligohymenophorea</taxon>
        <taxon>Peniculida</taxon>
        <taxon>Parameciidae</taxon>
        <taxon>Paramecium</taxon>
    </lineage>
</organism>
<evidence type="ECO:0000313" key="6">
    <source>
        <dbReference type="EMBL" id="CAD8081359.1"/>
    </source>
</evidence>
<evidence type="ECO:0000256" key="2">
    <source>
        <dbReference type="RuleBase" id="RU004020"/>
    </source>
</evidence>
<dbReference type="GO" id="GO:0003700">
    <property type="term" value="F:DNA-binding transcription factor activity"/>
    <property type="evidence" value="ECO:0007669"/>
    <property type="project" value="InterPro"/>
</dbReference>
<evidence type="ECO:0000256" key="1">
    <source>
        <dbReference type="ARBA" id="ARBA00023125"/>
    </source>
</evidence>
<feature type="coiled-coil region" evidence="3">
    <location>
        <begin position="189"/>
        <end position="229"/>
    </location>
</feature>
<protein>
    <recommendedName>
        <fullName evidence="5">HSF-type DNA-binding domain-containing protein</fullName>
    </recommendedName>
</protein>